<reference evidence="1 2" key="1">
    <citation type="submission" date="2019-08" db="EMBL/GenBank/DDBJ databases">
        <title>The genome of the soybean aphid Biotype 1, its phylome, world population structure and adaptation to the North American continent.</title>
        <authorList>
            <person name="Giordano R."/>
            <person name="Donthu R.K."/>
            <person name="Hernandez A.G."/>
            <person name="Wright C.L."/>
            <person name="Zimin A.V."/>
        </authorList>
    </citation>
    <scope>NUCLEOTIDE SEQUENCE [LARGE SCALE GENOMIC DNA]</scope>
    <source>
        <tissue evidence="1">Whole aphids</tissue>
    </source>
</reference>
<sequence>MGVRTTYVDPSIKFLSILSQLNFFLSTFIKKKMNISNAYKLIKNDIYEQYFLNDNKYLKSFEDKSLFNAVLKIYGEPCTKFSKLSYKRKKFYDFSTTKLLANFRNFDIFQQLIRNLILNFYRYLKKKYLEKLKISINLKVTEKREYLRKNSFRPNRFLDMVPQCFTISVYNKICQNRENLQVPNFVLNIVHKMHFKLRCKFKEKKAKVINNIVLKLYMSMTIRIPEFIVSSLLFSHAFVTNLKTHGD</sequence>
<keyword evidence="2" id="KW-1185">Reference proteome</keyword>
<proteinExistence type="predicted"/>
<dbReference type="Proteomes" id="UP000475862">
    <property type="component" value="Unassembled WGS sequence"/>
</dbReference>
<name>A0A6G0T061_APHGL</name>
<comment type="caution">
    <text evidence="1">The sequence shown here is derived from an EMBL/GenBank/DDBJ whole genome shotgun (WGS) entry which is preliminary data.</text>
</comment>
<dbReference type="AlphaFoldDB" id="A0A6G0T061"/>
<accession>A0A6G0T061</accession>
<evidence type="ECO:0000313" key="1">
    <source>
        <dbReference type="EMBL" id="KAE9524013.1"/>
    </source>
</evidence>
<evidence type="ECO:0000313" key="2">
    <source>
        <dbReference type="Proteomes" id="UP000475862"/>
    </source>
</evidence>
<gene>
    <name evidence="1" type="ORF">AGLY_015660</name>
</gene>
<organism evidence="1 2">
    <name type="scientific">Aphis glycines</name>
    <name type="common">Soybean aphid</name>
    <dbReference type="NCBI Taxonomy" id="307491"/>
    <lineage>
        <taxon>Eukaryota</taxon>
        <taxon>Metazoa</taxon>
        <taxon>Ecdysozoa</taxon>
        <taxon>Arthropoda</taxon>
        <taxon>Hexapoda</taxon>
        <taxon>Insecta</taxon>
        <taxon>Pterygota</taxon>
        <taxon>Neoptera</taxon>
        <taxon>Paraneoptera</taxon>
        <taxon>Hemiptera</taxon>
        <taxon>Sternorrhyncha</taxon>
        <taxon>Aphidomorpha</taxon>
        <taxon>Aphidoidea</taxon>
        <taxon>Aphididae</taxon>
        <taxon>Aphidini</taxon>
        <taxon>Aphis</taxon>
        <taxon>Aphis</taxon>
    </lineage>
</organism>
<protein>
    <submittedName>
        <fullName evidence="1">Uncharacterized protein</fullName>
    </submittedName>
</protein>
<dbReference type="EMBL" id="VYZN01000074">
    <property type="protein sequence ID" value="KAE9524013.1"/>
    <property type="molecule type" value="Genomic_DNA"/>
</dbReference>